<dbReference type="Pfam" id="PF04233">
    <property type="entry name" value="Phage_Mu_F"/>
    <property type="match status" value="1"/>
</dbReference>
<name>A0A7C1ZNN7_9GAMM</name>
<accession>A0A7C1ZNN7</accession>
<proteinExistence type="predicted"/>
<protein>
    <submittedName>
        <fullName evidence="2">Phage head morphogenesis protein</fullName>
    </submittedName>
</protein>
<dbReference type="EMBL" id="DRHY01000046">
    <property type="protein sequence ID" value="HEC73123.1"/>
    <property type="molecule type" value="Genomic_DNA"/>
</dbReference>
<dbReference type="InterPro" id="IPR006528">
    <property type="entry name" value="Phage_head_morphogenesis_dom"/>
</dbReference>
<comment type="caution">
    <text evidence="2">The sequence shown here is derived from an EMBL/GenBank/DDBJ whole genome shotgun (WGS) entry which is preliminary data.</text>
</comment>
<reference evidence="2" key="1">
    <citation type="journal article" date="2020" name="mSystems">
        <title>Genome- and Community-Level Interaction Insights into Carbon Utilization and Element Cycling Functions of Hydrothermarchaeota in Hydrothermal Sediment.</title>
        <authorList>
            <person name="Zhou Z."/>
            <person name="Liu Y."/>
            <person name="Xu W."/>
            <person name="Pan J."/>
            <person name="Luo Z.H."/>
            <person name="Li M."/>
        </authorList>
    </citation>
    <scope>NUCLEOTIDE SEQUENCE [LARGE SCALE GENOMIC DNA]</scope>
    <source>
        <strain evidence="2">HyVt-380</strain>
    </source>
</reference>
<dbReference type="NCBIfam" id="TIGR01641">
    <property type="entry name" value="phageSPP1_gp7"/>
    <property type="match status" value="1"/>
</dbReference>
<evidence type="ECO:0000313" key="2">
    <source>
        <dbReference type="EMBL" id="HEC73123.1"/>
    </source>
</evidence>
<evidence type="ECO:0000259" key="1">
    <source>
        <dbReference type="Pfam" id="PF04233"/>
    </source>
</evidence>
<dbReference type="Proteomes" id="UP000886384">
    <property type="component" value="Unassembled WGS sequence"/>
</dbReference>
<feature type="domain" description="Phage head morphogenesis" evidence="1">
    <location>
        <begin position="126"/>
        <end position="243"/>
    </location>
</feature>
<gene>
    <name evidence="2" type="ORF">ENI26_01985</name>
</gene>
<organism evidence="2">
    <name type="scientific">Methylophaga aminisulfidivorans</name>
    <dbReference type="NCBI Taxonomy" id="230105"/>
    <lineage>
        <taxon>Bacteria</taxon>
        <taxon>Pseudomonadati</taxon>
        <taxon>Pseudomonadota</taxon>
        <taxon>Gammaproteobacteria</taxon>
        <taxon>Thiotrichales</taxon>
        <taxon>Piscirickettsiaceae</taxon>
        <taxon>Methylophaga</taxon>
    </lineage>
</organism>
<sequence>MLRVGIQYNVELQRIVRQVKKSIDKELIPAIKQVEYRYVADEAWPDRISNILNILKAIWSSREFDEKSKLIAGEFVSSTVKSVDKKNKAKSGIDAFGNSEQMNNYLAAATTQNANLIKSIPEQYLNNVANTVLTGMRNGVLAREIAKQLTDDYGVTQRRARFIARDQTAKVNGEIDKRRQVDAGFEYFQWLDSDDERVRHKHRLIADKKTKYGKGVYRWDDLPKNDKGETIQPGSDFGCRCTARAKTTASVEKYMKRSS</sequence>
<dbReference type="AlphaFoldDB" id="A0A7C1ZNN7"/>